<organism evidence="1 2">
    <name type="scientific">Entotheonella factor</name>
    <dbReference type="NCBI Taxonomy" id="1429438"/>
    <lineage>
        <taxon>Bacteria</taxon>
        <taxon>Pseudomonadati</taxon>
        <taxon>Nitrospinota/Tectimicrobiota group</taxon>
        <taxon>Candidatus Tectimicrobiota</taxon>
        <taxon>Candidatus Entotheonellia</taxon>
        <taxon>Candidatus Entotheonellales</taxon>
        <taxon>Candidatus Entotheonellaceae</taxon>
        <taxon>Candidatus Entotheonella</taxon>
    </lineage>
</organism>
<protein>
    <submittedName>
        <fullName evidence="1">Uncharacterized protein</fullName>
    </submittedName>
</protein>
<evidence type="ECO:0000313" key="2">
    <source>
        <dbReference type="Proteomes" id="UP000019141"/>
    </source>
</evidence>
<dbReference type="EMBL" id="AZHW01000938">
    <property type="protein sequence ID" value="ETW95258.1"/>
    <property type="molecule type" value="Genomic_DNA"/>
</dbReference>
<comment type="caution">
    <text evidence="1">The sequence shown here is derived from an EMBL/GenBank/DDBJ whole genome shotgun (WGS) entry which is preliminary data.</text>
</comment>
<dbReference type="AlphaFoldDB" id="W4LB03"/>
<name>W4LB03_ENTF1</name>
<proteinExistence type="predicted"/>
<keyword evidence="2" id="KW-1185">Reference proteome</keyword>
<gene>
    <name evidence="1" type="ORF">ETSY1_31385</name>
</gene>
<dbReference type="HOGENOM" id="CLU_2128914_0_0_7"/>
<reference evidence="1 2" key="1">
    <citation type="journal article" date="2014" name="Nature">
        <title>An environmental bacterial taxon with a large and distinct metabolic repertoire.</title>
        <authorList>
            <person name="Wilson M.C."/>
            <person name="Mori T."/>
            <person name="Ruckert C."/>
            <person name="Uria A.R."/>
            <person name="Helf M.J."/>
            <person name="Takada K."/>
            <person name="Gernert C."/>
            <person name="Steffens U.A."/>
            <person name="Heycke N."/>
            <person name="Schmitt S."/>
            <person name="Rinke C."/>
            <person name="Helfrich E.J."/>
            <person name="Brachmann A.O."/>
            <person name="Gurgui C."/>
            <person name="Wakimoto T."/>
            <person name="Kracht M."/>
            <person name="Crusemann M."/>
            <person name="Hentschel U."/>
            <person name="Abe I."/>
            <person name="Matsunaga S."/>
            <person name="Kalinowski J."/>
            <person name="Takeyama H."/>
            <person name="Piel J."/>
        </authorList>
    </citation>
    <scope>NUCLEOTIDE SEQUENCE [LARGE SCALE GENOMIC DNA]</scope>
    <source>
        <strain evidence="2">TSY1</strain>
    </source>
</reference>
<sequence>MTMQISLSDELAAYVQSCAKARAISPDQFVSELVTQAIIAEEAFQLEKLVAQIQNMPPNPASIRPAQGSLLEALRAGPDDPHFDQDAWQREWANVEAELKAITRANDITEGRG</sequence>
<evidence type="ECO:0000313" key="1">
    <source>
        <dbReference type="EMBL" id="ETW95258.1"/>
    </source>
</evidence>
<accession>W4LB03</accession>
<dbReference type="Proteomes" id="UP000019141">
    <property type="component" value="Unassembled WGS sequence"/>
</dbReference>